<evidence type="ECO:0000313" key="3">
    <source>
        <dbReference type="Proteomes" id="UP000218615"/>
    </source>
</evidence>
<feature type="compositionally biased region" description="Basic and acidic residues" evidence="1">
    <location>
        <begin position="55"/>
        <end position="89"/>
    </location>
</feature>
<protein>
    <submittedName>
        <fullName evidence="2">Uncharacterized protein</fullName>
    </submittedName>
</protein>
<evidence type="ECO:0000313" key="2">
    <source>
        <dbReference type="EMBL" id="SNQ61199.1"/>
    </source>
</evidence>
<dbReference type="EMBL" id="FZMP01000168">
    <property type="protein sequence ID" value="SNQ61199.1"/>
    <property type="molecule type" value="Genomic_DNA"/>
</dbReference>
<feature type="region of interest" description="Disordered" evidence="1">
    <location>
        <begin position="55"/>
        <end position="93"/>
    </location>
</feature>
<accession>A0A284VPP8</accession>
<reference evidence="3" key="1">
    <citation type="submission" date="2017-06" db="EMBL/GenBank/DDBJ databases">
        <authorList>
            <person name="Cremers G."/>
        </authorList>
    </citation>
    <scope>NUCLEOTIDE SEQUENCE [LARGE SCALE GENOMIC DNA]</scope>
</reference>
<evidence type="ECO:0000256" key="1">
    <source>
        <dbReference type="SAM" id="MobiDB-lite"/>
    </source>
</evidence>
<keyword evidence="3" id="KW-1185">Reference proteome</keyword>
<dbReference type="AlphaFoldDB" id="A0A284VPP8"/>
<proteinExistence type="predicted"/>
<dbReference type="OrthoDB" id="375522at2157"/>
<sequence length="162" mass="18444">MEKKIEDRLELYSEIYQKAFEKALKVNPNNARYIASEIFKEIARDMRSELISKLQRENGKNAGTKAEDLVETEDKGKINGNGDKPKEENTDPATVKQRYALHKFGIENVPESLTKKEASEILNSLVCFSREGNREAVNEIVERLNAIDELKTKTNQTSKIAL</sequence>
<dbReference type="Proteomes" id="UP000218615">
    <property type="component" value="Unassembled WGS sequence"/>
</dbReference>
<organism evidence="2 3">
    <name type="scientific">Candidatus Methanoperedens nitratireducens</name>
    <dbReference type="NCBI Taxonomy" id="1392998"/>
    <lineage>
        <taxon>Archaea</taxon>
        <taxon>Methanobacteriati</taxon>
        <taxon>Methanobacteriota</taxon>
        <taxon>Stenosarchaea group</taxon>
        <taxon>Methanomicrobia</taxon>
        <taxon>Methanosarcinales</taxon>
        <taxon>ANME-2 cluster</taxon>
        <taxon>Candidatus Methanoperedentaceae</taxon>
        <taxon>Candidatus Methanoperedens</taxon>
    </lineage>
</organism>
<name>A0A284VPP8_9EURY</name>
<gene>
    <name evidence="2" type="ORF">MNV_250016</name>
</gene>
<dbReference type="RefSeq" id="WP_096205885.1">
    <property type="nucleotide sequence ID" value="NZ_FZMP01000168.1"/>
</dbReference>